<feature type="region of interest" description="SAW" evidence="3">
    <location>
        <begin position="363"/>
        <end position="438"/>
    </location>
</feature>
<dbReference type="AlphaFoldDB" id="A0ABC8M5J0"/>
<comment type="caution">
    <text evidence="4">The sequence shown here is derived from an EMBL/GenBank/DDBJ whole genome shotgun (WGS) entry which is preliminary data.</text>
</comment>
<feature type="region of interest" description="VHIID" evidence="3">
    <location>
        <begin position="133"/>
        <end position="198"/>
    </location>
</feature>
<sequence>MVAMFQEDNGTSSIASSSPLQVFSTMSFTRPTLLSSPSSPFKDLKPEERGLYLIHLLLTCANHVASGSLQNANAALEQLSLLSSPDGDTMQRVAAYFTEALANRIIKSWPGLYRALNATQTRNSNVSEEVHVRRLFFDMFPILKVSYLLTNRAIIEAMEGEKMVHVIDLDASEPAQWLALIQAFNSRPEGPPHLRITGVHRHKEVLDQMAHRLTEEAEKLDIPFQFNPVVSSLESLNLDQLRVKTGEALAVSSVLQLHNFLASDDDFLRKNGYSLSGDSASSLPLPKSRRFLNAIWSLSPKIMVVTEQDSDHNGSTLMERLLESLYTYAALFDCLEAKVPRTCQDRIKVEKMFFGEEIKNIIACEGYERRERHEKLEKWSQRINLAGFGNVPFSCYAMLQARRLLQGYGSDGYMIKEESGCAVICWQDRALYSVSAWRCRK</sequence>
<organism evidence="4 5">
    <name type="scientific">Eruca vesicaria subsp. sativa</name>
    <name type="common">Garden rocket</name>
    <name type="synonym">Eruca sativa</name>
    <dbReference type="NCBI Taxonomy" id="29727"/>
    <lineage>
        <taxon>Eukaryota</taxon>
        <taxon>Viridiplantae</taxon>
        <taxon>Streptophyta</taxon>
        <taxon>Embryophyta</taxon>
        <taxon>Tracheophyta</taxon>
        <taxon>Spermatophyta</taxon>
        <taxon>Magnoliopsida</taxon>
        <taxon>eudicotyledons</taxon>
        <taxon>Gunneridae</taxon>
        <taxon>Pentapetalae</taxon>
        <taxon>rosids</taxon>
        <taxon>malvids</taxon>
        <taxon>Brassicales</taxon>
        <taxon>Brassicaceae</taxon>
        <taxon>Brassiceae</taxon>
        <taxon>Eruca</taxon>
    </lineage>
</organism>
<evidence type="ECO:0000256" key="1">
    <source>
        <dbReference type="ARBA" id="ARBA00023015"/>
    </source>
</evidence>
<keyword evidence="5" id="KW-1185">Reference proteome</keyword>
<feature type="region of interest" description="Leucine repeat II (LRII)" evidence="3">
    <location>
        <begin position="208"/>
        <end position="240"/>
    </location>
</feature>
<dbReference type="EMBL" id="CAKOAT010922931">
    <property type="protein sequence ID" value="CAH8390857.1"/>
    <property type="molecule type" value="Genomic_DNA"/>
</dbReference>
<protein>
    <recommendedName>
        <fullName evidence="6">Scarecrow-like protein 3</fullName>
    </recommendedName>
</protein>
<gene>
    <name evidence="4" type="ORF">ERUC_LOCUS43340</name>
</gene>
<dbReference type="PROSITE" id="PS50985">
    <property type="entry name" value="GRAS"/>
    <property type="match status" value="1"/>
</dbReference>
<dbReference type="Pfam" id="PF03514">
    <property type="entry name" value="GRAS"/>
    <property type="match status" value="1"/>
</dbReference>
<comment type="caution">
    <text evidence="3">Lacks conserved residue(s) required for the propagation of feature annotation.</text>
</comment>
<feature type="short sequence motif" description="VHIID" evidence="3">
    <location>
        <begin position="164"/>
        <end position="168"/>
    </location>
</feature>
<evidence type="ECO:0000256" key="3">
    <source>
        <dbReference type="PROSITE-ProRule" id="PRU01191"/>
    </source>
</evidence>
<reference evidence="4 5" key="1">
    <citation type="submission" date="2022-03" db="EMBL/GenBank/DDBJ databases">
        <authorList>
            <person name="Macdonald S."/>
            <person name="Ahmed S."/>
            <person name="Newling K."/>
        </authorList>
    </citation>
    <scope>NUCLEOTIDE SEQUENCE [LARGE SCALE GENOMIC DNA]</scope>
</reference>
<dbReference type="PANTHER" id="PTHR31636">
    <property type="entry name" value="OSJNBA0084A10.13 PROTEIN-RELATED"/>
    <property type="match status" value="1"/>
</dbReference>
<name>A0ABC8M5J0_ERUVS</name>
<comment type="similarity">
    <text evidence="3">Belongs to the GRAS family.</text>
</comment>
<keyword evidence="1" id="KW-0805">Transcription regulation</keyword>
<evidence type="ECO:0008006" key="6">
    <source>
        <dbReference type="Google" id="ProtNLM"/>
    </source>
</evidence>
<dbReference type="InterPro" id="IPR005202">
    <property type="entry name" value="TF_GRAS"/>
</dbReference>
<keyword evidence="2" id="KW-0804">Transcription</keyword>
<dbReference type="Proteomes" id="UP001642260">
    <property type="component" value="Unassembled WGS sequence"/>
</dbReference>
<evidence type="ECO:0000313" key="5">
    <source>
        <dbReference type="Proteomes" id="UP001642260"/>
    </source>
</evidence>
<accession>A0ABC8M5J0</accession>
<proteinExistence type="inferred from homology"/>
<evidence type="ECO:0000313" key="4">
    <source>
        <dbReference type="EMBL" id="CAH8390857.1"/>
    </source>
</evidence>
<evidence type="ECO:0000256" key="2">
    <source>
        <dbReference type="ARBA" id="ARBA00023163"/>
    </source>
</evidence>